<proteinExistence type="predicted"/>
<accession>A0A2P2J243</accession>
<dbReference type="EMBL" id="GGEC01007028">
    <property type="protein sequence ID" value="MBW87511.1"/>
    <property type="molecule type" value="Transcribed_RNA"/>
</dbReference>
<name>A0A2P2J243_RHIMU</name>
<dbReference type="AlphaFoldDB" id="A0A2P2J243"/>
<reference evidence="1" key="1">
    <citation type="submission" date="2018-02" db="EMBL/GenBank/DDBJ databases">
        <title>Rhizophora mucronata_Transcriptome.</title>
        <authorList>
            <person name="Meera S.P."/>
            <person name="Sreeshan A."/>
            <person name="Augustine A."/>
        </authorList>
    </citation>
    <scope>NUCLEOTIDE SEQUENCE</scope>
    <source>
        <tissue evidence="1">Leaf</tissue>
    </source>
</reference>
<organism evidence="1">
    <name type="scientific">Rhizophora mucronata</name>
    <name type="common">Asiatic mangrove</name>
    <dbReference type="NCBI Taxonomy" id="61149"/>
    <lineage>
        <taxon>Eukaryota</taxon>
        <taxon>Viridiplantae</taxon>
        <taxon>Streptophyta</taxon>
        <taxon>Embryophyta</taxon>
        <taxon>Tracheophyta</taxon>
        <taxon>Spermatophyta</taxon>
        <taxon>Magnoliopsida</taxon>
        <taxon>eudicotyledons</taxon>
        <taxon>Gunneridae</taxon>
        <taxon>Pentapetalae</taxon>
        <taxon>rosids</taxon>
        <taxon>fabids</taxon>
        <taxon>Malpighiales</taxon>
        <taxon>Rhizophoraceae</taxon>
        <taxon>Rhizophora</taxon>
    </lineage>
</organism>
<protein>
    <submittedName>
        <fullName evidence="1">Uncharacterized protein</fullName>
    </submittedName>
</protein>
<sequence>MVIDPICSRCGEAAETISHILLLGAWAVGILATKFPWLAYNGNGCD</sequence>
<evidence type="ECO:0000313" key="1">
    <source>
        <dbReference type="EMBL" id="MBW87511.1"/>
    </source>
</evidence>